<name>A0AAV2CZ91_9ROSI</name>
<evidence type="ECO:0000259" key="1">
    <source>
        <dbReference type="Pfam" id="PF07727"/>
    </source>
</evidence>
<organism evidence="2 3">
    <name type="scientific">Linum trigynum</name>
    <dbReference type="NCBI Taxonomy" id="586398"/>
    <lineage>
        <taxon>Eukaryota</taxon>
        <taxon>Viridiplantae</taxon>
        <taxon>Streptophyta</taxon>
        <taxon>Embryophyta</taxon>
        <taxon>Tracheophyta</taxon>
        <taxon>Spermatophyta</taxon>
        <taxon>Magnoliopsida</taxon>
        <taxon>eudicotyledons</taxon>
        <taxon>Gunneridae</taxon>
        <taxon>Pentapetalae</taxon>
        <taxon>rosids</taxon>
        <taxon>fabids</taxon>
        <taxon>Malpighiales</taxon>
        <taxon>Linaceae</taxon>
        <taxon>Linum</taxon>
    </lineage>
</organism>
<sequence length="86" mass="10363">MKDEKQRKAMDEEIQAFEKNKTWELVSLPENQKPICVKWIFKAKKNAKGEIFKYKARLVAKGYGQRPDIDSNDYLLPWQELRVFEW</sequence>
<protein>
    <recommendedName>
        <fullName evidence="1">Reverse transcriptase Ty1/copia-type domain-containing protein</fullName>
    </recommendedName>
</protein>
<proteinExistence type="predicted"/>
<dbReference type="Pfam" id="PF07727">
    <property type="entry name" value="RVT_2"/>
    <property type="match status" value="1"/>
</dbReference>
<dbReference type="InterPro" id="IPR013103">
    <property type="entry name" value="RVT_2"/>
</dbReference>
<gene>
    <name evidence="2" type="ORF">LTRI10_LOCUS8561</name>
</gene>
<evidence type="ECO:0000313" key="2">
    <source>
        <dbReference type="EMBL" id="CAL1361172.1"/>
    </source>
</evidence>
<keyword evidence="3" id="KW-1185">Reference proteome</keyword>
<feature type="domain" description="Reverse transcriptase Ty1/copia-type" evidence="1">
    <location>
        <begin position="20"/>
        <end position="80"/>
    </location>
</feature>
<evidence type="ECO:0000313" key="3">
    <source>
        <dbReference type="Proteomes" id="UP001497516"/>
    </source>
</evidence>
<dbReference type="EMBL" id="OZ034814">
    <property type="protein sequence ID" value="CAL1361172.1"/>
    <property type="molecule type" value="Genomic_DNA"/>
</dbReference>
<dbReference type="AlphaFoldDB" id="A0AAV2CZ91"/>
<dbReference type="Proteomes" id="UP001497516">
    <property type="component" value="Chromosome 10"/>
</dbReference>
<accession>A0AAV2CZ91</accession>
<reference evidence="2 3" key="1">
    <citation type="submission" date="2024-04" db="EMBL/GenBank/DDBJ databases">
        <authorList>
            <person name="Fracassetti M."/>
        </authorList>
    </citation>
    <scope>NUCLEOTIDE SEQUENCE [LARGE SCALE GENOMIC DNA]</scope>
</reference>